<evidence type="ECO:0000256" key="2">
    <source>
        <dbReference type="SAM" id="SignalP"/>
    </source>
</evidence>
<feature type="transmembrane region" description="Helical" evidence="1">
    <location>
        <begin position="204"/>
        <end position="229"/>
    </location>
</feature>
<evidence type="ECO:0000313" key="3">
    <source>
        <dbReference type="EMBL" id="CAH2068939.1"/>
    </source>
</evidence>
<proteinExistence type="predicted"/>
<evidence type="ECO:0000256" key="1">
    <source>
        <dbReference type="SAM" id="Phobius"/>
    </source>
</evidence>
<feature type="non-terminal residue" evidence="3">
    <location>
        <position position="382"/>
    </location>
</feature>
<keyword evidence="4" id="KW-1185">Reference proteome</keyword>
<feature type="transmembrane region" description="Helical" evidence="1">
    <location>
        <begin position="180"/>
        <end position="197"/>
    </location>
</feature>
<dbReference type="EMBL" id="OW152817">
    <property type="protein sequence ID" value="CAH2068939.1"/>
    <property type="molecule type" value="Genomic_DNA"/>
</dbReference>
<reference evidence="3" key="1">
    <citation type="submission" date="2022-03" db="EMBL/GenBank/DDBJ databases">
        <authorList>
            <person name="Martin H S."/>
        </authorList>
    </citation>
    <scope>NUCLEOTIDE SEQUENCE</scope>
</reference>
<accession>A0ABN8IZ29</accession>
<gene>
    <name evidence="3" type="ORF">IPOD504_LOCUS14623</name>
</gene>
<organism evidence="3 4">
    <name type="scientific">Iphiclides podalirius</name>
    <name type="common">scarce swallowtail</name>
    <dbReference type="NCBI Taxonomy" id="110791"/>
    <lineage>
        <taxon>Eukaryota</taxon>
        <taxon>Metazoa</taxon>
        <taxon>Ecdysozoa</taxon>
        <taxon>Arthropoda</taxon>
        <taxon>Hexapoda</taxon>
        <taxon>Insecta</taxon>
        <taxon>Pterygota</taxon>
        <taxon>Neoptera</taxon>
        <taxon>Endopterygota</taxon>
        <taxon>Lepidoptera</taxon>
        <taxon>Glossata</taxon>
        <taxon>Ditrysia</taxon>
        <taxon>Papilionoidea</taxon>
        <taxon>Papilionidae</taxon>
        <taxon>Papilioninae</taxon>
        <taxon>Iphiclides</taxon>
    </lineage>
</organism>
<keyword evidence="1" id="KW-1133">Transmembrane helix</keyword>
<feature type="signal peptide" evidence="2">
    <location>
        <begin position="1"/>
        <end position="23"/>
    </location>
</feature>
<name>A0ABN8IZ29_9NEOP</name>
<dbReference type="Proteomes" id="UP000837857">
    <property type="component" value="Chromosome 5"/>
</dbReference>
<keyword evidence="1" id="KW-0472">Membrane</keyword>
<keyword evidence="1" id="KW-0812">Transmembrane</keyword>
<evidence type="ECO:0000313" key="4">
    <source>
        <dbReference type="Proteomes" id="UP000837857"/>
    </source>
</evidence>
<keyword evidence="2" id="KW-0732">Signal</keyword>
<sequence length="382" mass="40328">MGSRKLLALATVLLIIEVFNVHAQCNGRVEFINQPSAMPTITTTSYVQPVIAHTAAGALDATALETVVVVVNAVLLEAALAVDLVLVVVTVDVTTVITATSAVHLGINLVLAQAISGTCSGACAGYGFCGGFYPTVLDTSANTDPLDIILPVLLLAMCKKIGNAAEAPETKTPVVGAVEYVDPGVAVATVAAVVAVLMDVVEDVVVVVVVVAVVVVVVVMQDVVSVVIIKDQDEQAVTCSSTSNSELSKCDGEYISDVLYPIAQATPSPTHTKPSFYSEYGTTISNNILPLTTEAPFGSLDRSRYGCDQNRDEAGRTVFEESLADEMGYTVMFPEAPNSLSTSTMAPADINNVDSVWMYPELDNHTLNTYSDEVDQYYILVH</sequence>
<feature type="chain" id="PRO_5045902769" evidence="2">
    <location>
        <begin position="24"/>
        <end position="382"/>
    </location>
</feature>
<protein>
    <submittedName>
        <fullName evidence="3">Uncharacterized protein</fullName>
    </submittedName>
</protein>